<dbReference type="Pfam" id="PF00082">
    <property type="entry name" value="Peptidase_S8"/>
    <property type="match status" value="1"/>
</dbReference>
<accession>A0A427AY04</accession>
<evidence type="ECO:0000259" key="16">
    <source>
        <dbReference type="Pfam" id="PF05922"/>
    </source>
</evidence>
<dbReference type="Pfam" id="PF17766">
    <property type="entry name" value="fn3_6"/>
    <property type="match status" value="1"/>
</dbReference>
<dbReference type="FunFam" id="3.40.50.200:FF:000006">
    <property type="entry name" value="Subtilisin-like protease SBT1.5"/>
    <property type="match status" value="1"/>
</dbReference>
<protein>
    <recommendedName>
        <fullName evidence="20">Subtilisin-like protease</fullName>
    </recommendedName>
</protein>
<dbReference type="Pfam" id="PF02225">
    <property type="entry name" value="PA"/>
    <property type="match status" value="1"/>
</dbReference>
<evidence type="ECO:0000256" key="7">
    <source>
        <dbReference type="ARBA" id="ARBA00022825"/>
    </source>
</evidence>
<evidence type="ECO:0000256" key="4">
    <source>
        <dbReference type="ARBA" id="ARBA00022670"/>
    </source>
</evidence>
<dbReference type="EMBL" id="AMZH03000996">
    <property type="protein sequence ID" value="RRT81075.1"/>
    <property type="molecule type" value="Genomic_DNA"/>
</dbReference>
<dbReference type="InterPro" id="IPR046450">
    <property type="entry name" value="PA_dom_sf"/>
</dbReference>
<sequence>MALRHSSILLLFASFLLSAKFIAVDAQLFIRGPFRLIDGPLSHFADPFDAPDDRGLQRYIIHVRRPEGPLFTIAKEWRNFYVSLLTKATARFSLQGDDSPVSRLLHAYRNVMIGFAAMFTAREVEAMSKLDWFLHAYPDRTYDLLTTHTPEFMGLRDPTSGGGGRGGVWKESNMGEGVIIGVLDSGVTPGHPSFDDKGMPPPPAKWKGQCDFNTSACNNKLIGAQSFIRSYGLPAGSSGPPVDNEGHGTHTASTAAGAPVDHADALGHGAGVAAGMAPRAHVAVYQVCDRGRCAGADILSAMDAAIEDGVDVISLSVGSAPAPFHADPVAIGAFGAIKQGIFVSCSAGNSGPGESTLSNEAPWVLTVAATSTNRTIKATVKLGDGQEFDGESLYQQPPDFGSKNLPLVWAGDGTKANASKCRNGSLDGLDVRGKVVLCERGGNSRTDKGKVVQEAGGAGMILMNEQVDGYSTLADPHVLPASHVAYAYGSKIKDYIKSSSNPTAAIVFKGTTMNASRAPAVSSFSSRGPSKESPGILKPDIAAPGVSILAAWPSTVGQGTQPQPTSTTKNTGAVFNMMSGTSMSCPHVSGVAALLKKAHPGWSPAAMKSAMMTTAYASDNTGQPIVDESLLPAVLFALGAGQVDPSKALDPGLVYDIDPDDYVPYLCGLGYTDAHVRSVIHSPVSCSSAKRITEGELNYPSILVPLGGNHPTAVVFSRTVTNVGEAHETYSSEIVAPEGVSVRVEPTSLSFTSVNEKKTFKITFESKGGGGSGNAEGQLKWVSGKHVVRSPIAISFE</sequence>
<dbReference type="SUPFAM" id="SSF52743">
    <property type="entry name" value="Subtilisin-like"/>
    <property type="match status" value="1"/>
</dbReference>
<proteinExistence type="inferred from homology"/>
<dbReference type="Proteomes" id="UP000287651">
    <property type="component" value="Unassembled WGS sequence"/>
</dbReference>
<keyword evidence="4 10" id="KW-0645">Protease</keyword>
<dbReference type="GO" id="GO:0005576">
    <property type="term" value="C:extracellular region"/>
    <property type="evidence" value="ECO:0007669"/>
    <property type="project" value="UniProtKB-SubCell"/>
</dbReference>
<keyword evidence="8" id="KW-0325">Glycoprotein</keyword>
<comment type="subcellular location">
    <subcellularLocation>
        <location evidence="1">Secreted</location>
    </subcellularLocation>
</comment>
<feature type="chain" id="PRO_5019357583" description="Subtilisin-like protease" evidence="13">
    <location>
        <begin position="27"/>
        <end position="797"/>
    </location>
</feature>
<keyword evidence="7 10" id="KW-0720">Serine protease</keyword>
<dbReference type="PRINTS" id="PR00723">
    <property type="entry name" value="SUBTILISIN"/>
</dbReference>
<evidence type="ECO:0000256" key="1">
    <source>
        <dbReference type="ARBA" id="ARBA00004613"/>
    </source>
</evidence>
<dbReference type="InterPro" id="IPR041469">
    <property type="entry name" value="Subtilisin-like_FN3"/>
</dbReference>
<dbReference type="PROSITE" id="PS00136">
    <property type="entry name" value="SUBTILASE_ASP"/>
    <property type="match status" value="1"/>
</dbReference>
<dbReference type="GO" id="GO:0006508">
    <property type="term" value="P:proteolysis"/>
    <property type="evidence" value="ECO:0007669"/>
    <property type="project" value="UniProtKB-KW"/>
</dbReference>
<dbReference type="AlphaFoldDB" id="A0A427AY04"/>
<dbReference type="Gene3D" id="3.30.70.80">
    <property type="entry name" value="Peptidase S8 propeptide/proteinase inhibitor I9"/>
    <property type="match status" value="1"/>
</dbReference>
<evidence type="ECO:0000313" key="18">
    <source>
        <dbReference type="EMBL" id="RRT81075.1"/>
    </source>
</evidence>
<evidence type="ECO:0000256" key="6">
    <source>
        <dbReference type="ARBA" id="ARBA00022801"/>
    </source>
</evidence>
<feature type="active site" description="Charge relay system" evidence="9 10">
    <location>
        <position position="184"/>
    </location>
</feature>
<dbReference type="CDD" id="cd02120">
    <property type="entry name" value="PA_subtilisin_like"/>
    <property type="match status" value="1"/>
</dbReference>
<dbReference type="InterPro" id="IPR037045">
    <property type="entry name" value="S8pro/Inhibitor_I9_sf"/>
</dbReference>
<dbReference type="Gene3D" id="3.50.30.30">
    <property type="match status" value="1"/>
</dbReference>
<comment type="caution">
    <text evidence="18">The sequence shown here is derived from an EMBL/GenBank/DDBJ whole genome shotgun (WGS) entry which is preliminary data.</text>
</comment>
<dbReference type="InterPro" id="IPR000209">
    <property type="entry name" value="Peptidase_S8/S53_dom"/>
</dbReference>
<evidence type="ECO:0000256" key="2">
    <source>
        <dbReference type="ARBA" id="ARBA00011073"/>
    </source>
</evidence>
<gene>
    <name evidence="18" type="ORF">B296_00013851</name>
</gene>
<feature type="signal peptide" evidence="13">
    <location>
        <begin position="1"/>
        <end position="26"/>
    </location>
</feature>
<dbReference type="FunFam" id="3.50.30.30:FF:000005">
    <property type="entry name" value="subtilisin-like protease SBT1.5"/>
    <property type="match status" value="1"/>
</dbReference>
<evidence type="ECO:0000259" key="17">
    <source>
        <dbReference type="Pfam" id="PF17766"/>
    </source>
</evidence>
<feature type="domain" description="Inhibitor I9" evidence="16">
    <location>
        <begin position="59"/>
        <end position="144"/>
    </location>
</feature>
<dbReference type="GO" id="GO:0004252">
    <property type="term" value="F:serine-type endopeptidase activity"/>
    <property type="evidence" value="ECO:0007669"/>
    <property type="project" value="UniProtKB-UniRule"/>
</dbReference>
<dbReference type="InterPro" id="IPR003137">
    <property type="entry name" value="PA_domain"/>
</dbReference>
<keyword evidence="3" id="KW-0964">Secreted</keyword>
<evidence type="ECO:0000256" key="11">
    <source>
        <dbReference type="RuleBase" id="RU003355"/>
    </source>
</evidence>
<dbReference type="SUPFAM" id="SSF52025">
    <property type="entry name" value="PA domain"/>
    <property type="match status" value="1"/>
</dbReference>
<keyword evidence="5 13" id="KW-0732">Signal</keyword>
<dbReference type="InterPro" id="IPR034197">
    <property type="entry name" value="Peptidases_S8_3"/>
</dbReference>
<dbReference type="Gene3D" id="2.60.40.2310">
    <property type="match status" value="1"/>
</dbReference>
<feature type="domain" description="PA" evidence="15">
    <location>
        <begin position="406"/>
        <end position="491"/>
    </location>
</feature>
<evidence type="ECO:0000256" key="12">
    <source>
        <dbReference type="SAM" id="MobiDB-lite"/>
    </source>
</evidence>
<comment type="similarity">
    <text evidence="2 10 11">Belongs to the peptidase S8 family.</text>
</comment>
<keyword evidence="6 10" id="KW-0378">Hydrolase</keyword>
<evidence type="ECO:0000256" key="3">
    <source>
        <dbReference type="ARBA" id="ARBA00022525"/>
    </source>
</evidence>
<dbReference type="InterPro" id="IPR023828">
    <property type="entry name" value="Peptidase_S8_Ser-AS"/>
</dbReference>
<dbReference type="Gene3D" id="3.40.50.200">
    <property type="entry name" value="Peptidase S8/S53 domain"/>
    <property type="match status" value="1"/>
</dbReference>
<evidence type="ECO:0000256" key="9">
    <source>
        <dbReference type="PIRSR" id="PIRSR615500-1"/>
    </source>
</evidence>
<dbReference type="FunFam" id="2.60.40.2310:FF:000001">
    <property type="entry name" value="Subtilisin-like protease SBT1.5"/>
    <property type="match status" value="1"/>
</dbReference>
<dbReference type="InterPro" id="IPR045051">
    <property type="entry name" value="SBT"/>
</dbReference>
<dbReference type="PROSITE" id="PS00138">
    <property type="entry name" value="SUBTILASE_SER"/>
    <property type="match status" value="1"/>
</dbReference>
<feature type="active site" description="Charge relay system" evidence="9 10">
    <location>
        <position position="247"/>
    </location>
</feature>
<dbReference type="InterPro" id="IPR036852">
    <property type="entry name" value="Peptidase_S8/S53_dom_sf"/>
</dbReference>
<evidence type="ECO:0000256" key="8">
    <source>
        <dbReference type="ARBA" id="ARBA00023180"/>
    </source>
</evidence>
<dbReference type="CDD" id="cd04852">
    <property type="entry name" value="Peptidases_S8_3"/>
    <property type="match status" value="1"/>
</dbReference>
<dbReference type="InterPro" id="IPR015500">
    <property type="entry name" value="Peptidase_S8_subtilisin-rel"/>
</dbReference>
<organism evidence="18 19">
    <name type="scientific">Ensete ventricosum</name>
    <name type="common">Abyssinian banana</name>
    <name type="synonym">Musa ensete</name>
    <dbReference type="NCBI Taxonomy" id="4639"/>
    <lineage>
        <taxon>Eukaryota</taxon>
        <taxon>Viridiplantae</taxon>
        <taxon>Streptophyta</taxon>
        <taxon>Embryophyta</taxon>
        <taxon>Tracheophyta</taxon>
        <taxon>Spermatophyta</taxon>
        <taxon>Magnoliopsida</taxon>
        <taxon>Liliopsida</taxon>
        <taxon>Zingiberales</taxon>
        <taxon>Musaceae</taxon>
        <taxon>Ensete</taxon>
    </lineage>
</organism>
<dbReference type="Pfam" id="PF05922">
    <property type="entry name" value="Inhibitor_I9"/>
    <property type="match status" value="1"/>
</dbReference>
<evidence type="ECO:0000259" key="14">
    <source>
        <dbReference type="Pfam" id="PF00082"/>
    </source>
</evidence>
<evidence type="ECO:0000256" key="13">
    <source>
        <dbReference type="SAM" id="SignalP"/>
    </source>
</evidence>
<reference evidence="18 19" key="1">
    <citation type="journal article" date="2014" name="Agronomy (Basel)">
        <title>A Draft Genome Sequence for Ensete ventricosum, the Drought-Tolerant Tree Against Hunger.</title>
        <authorList>
            <person name="Harrison J."/>
            <person name="Moore K.A."/>
            <person name="Paszkiewicz K."/>
            <person name="Jones T."/>
            <person name="Grant M."/>
            <person name="Ambacheew D."/>
            <person name="Muzemil S."/>
            <person name="Studholme D.J."/>
        </authorList>
    </citation>
    <scope>NUCLEOTIDE SEQUENCE [LARGE SCALE GENOMIC DNA]</scope>
</reference>
<feature type="region of interest" description="Disordered" evidence="12">
    <location>
        <begin position="235"/>
        <end position="255"/>
    </location>
</feature>
<dbReference type="InterPro" id="IPR023827">
    <property type="entry name" value="Peptidase_S8_Asp-AS"/>
</dbReference>
<dbReference type="InterPro" id="IPR010259">
    <property type="entry name" value="S8pro/Inhibitor_I9"/>
</dbReference>
<name>A0A427AY04_ENSVE</name>
<feature type="domain" description="Subtilisin-like protease fibronectin type-III" evidence="17">
    <location>
        <begin position="696"/>
        <end position="794"/>
    </location>
</feature>
<evidence type="ECO:0008006" key="20">
    <source>
        <dbReference type="Google" id="ProtNLM"/>
    </source>
</evidence>
<evidence type="ECO:0000256" key="10">
    <source>
        <dbReference type="PROSITE-ProRule" id="PRU01240"/>
    </source>
</evidence>
<feature type="active site" description="Charge relay system" evidence="9 10">
    <location>
        <position position="582"/>
    </location>
</feature>
<dbReference type="PANTHER" id="PTHR10795">
    <property type="entry name" value="PROPROTEIN CONVERTASE SUBTILISIN/KEXIN"/>
    <property type="match status" value="1"/>
</dbReference>
<dbReference type="PROSITE" id="PS51892">
    <property type="entry name" value="SUBTILASE"/>
    <property type="match status" value="1"/>
</dbReference>
<feature type="domain" description="Peptidase S8/S53" evidence="14">
    <location>
        <begin position="175"/>
        <end position="625"/>
    </location>
</feature>
<evidence type="ECO:0000256" key="5">
    <source>
        <dbReference type="ARBA" id="ARBA00022729"/>
    </source>
</evidence>
<evidence type="ECO:0000313" key="19">
    <source>
        <dbReference type="Proteomes" id="UP000287651"/>
    </source>
</evidence>
<evidence type="ECO:0000259" key="15">
    <source>
        <dbReference type="Pfam" id="PF02225"/>
    </source>
</evidence>